<evidence type="ECO:0000313" key="2">
    <source>
        <dbReference type="EMBL" id="EHO63818.1"/>
    </source>
</evidence>
<dbReference type="STRING" id="742743.HMPREF9453_00289"/>
<comment type="caution">
    <text evidence="2">The sequence shown here is derived from an EMBL/GenBank/DDBJ whole genome shotgun (WGS) entry which is preliminary data.</text>
</comment>
<accession>H1CY51</accession>
<dbReference type="InterPro" id="IPR024973">
    <property type="entry name" value="ESPR"/>
</dbReference>
<proteinExistence type="predicted"/>
<organism evidence="2 3">
    <name type="scientific">Dialister succinatiphilus YIT 11850</name>
    <dbReference type="NCBI Taxonomy" id="742743"/>
    <lineage>
        <taxon>Bacteria</taxon>
        <taxon>Bacillati</taxon>
        <taxon>Bacillota</taxon>
        <taxon>Negativicutes</taxon>
        <taxon>Veillonellales</taxon>
        <taxon>Veillonellaceae</taxon>
        <taxon>Dialister</taxon>
    </lineage>
</organism>
<gene>
    <name evidence="2" type="ORF">HMPREF9453_00289</name>
</gene>
<dbReference type="RefSeq" id="WP_008858795.1">
    <property type="nucleotide sequence ID" value="NZ_JH591187.1"/>
</dbReference>
<sequence>MNKVYKVVWNRTKHCYVVVSELAKRTGDAPAEQHAEAVRWS</sequence>
<dbReference type="Pfam" id="PF13018">
    <property type="entry name" value="ESPR"/>
    <property type="match status" value="1"/>
</dbReference>
<dbReference type="Proteomes" id="UP000003277">
    <property type="component" value="Unassembled WGS sequence"/>
</dbReference>
<evidence type="ECO:0000313" key="3">
    <source>
        <dbReference type="Proteomes" id="UP000003277"/>
    </source>
</evidence>
<dbReference type="EMBL" id="ADLT01000008">
    <property type="protein sequence ID" value="EHO63818.1"/>
    <property type="molecule type" value="Genomic_DNA"/>
</dbReference>
<dbReference type="HOGENOM" id="CLU_3269152_0_0_9"/>
<keyword evidence="3" id="KW-1185">Reference proteome</keyword>
<feature type="domain" description="ESPR" evidence="1">
    <location>
        <begin position="1"/>
        <end position="37"/>
    </location>
</feature>
<name>H1CY51_9FIRM</name>
<dbReference type="PATRIC" id="fig|742743.3.peg.295"/>
<dbReference type="AlphaFoldDB" id="H1CY51"/>
<evidence type="ECO:0000259" key="1">
    <source>
        <dbReference type="Pfam" id="PF13018"/>
    </source>
</evidence>
<reference evidence="2 3" key="1">
    <citation type="submission" date="2011-11" db="EMBL/GenBank/DDBJ databases">
        <title>The Genome Sequence of Dialister succinatiphilus YIT 11850.</title>
        <authorList>
            <consortium name="The Broad Institute Genome Sequencing Platform"/>
            <person name="Earl A."/>
            <person name="Ward D."/>
            <person name="Feldgarden M."/>
            <person name="Gevers D."/>
            <person name="Morotomi M."/>
            <person name="Young S.K."/>
            <person name="Zeng Q."/>
            <person name="Gargeya S."/>
            <person name="Fitzgerald M."/>
            <person name="Haas B."/>
            <person name="Abouelleil A."/>
            <person name="Alvarado L."/>
            <person name="Arachchi H.M."/>
            <person name="Berlin A."/>
            <person name="Brown A."/>
            <person name="Chapman S.B."/>
            <person name="Dunbar C."/>
            <person name="Gearin G."/>
            <person name="Goldberg J."/>
            <person name="Griggs A."/>
            <person name="Gujja S."/>
            <person name="Heiman D."/>
            <person name="Howarth C."/>
            <person name="Lui A."/>
            <person name="MacDonald P.J.P."/>
            <person name="Montmayeur A."/>
            <person name="Murphy C."/>
            <person name="Neiman D."/>
            <person name="Pearson M."/>
            <person name="Priest M."/>
            <person name="Roberts A."/>
            <person name="Saif S."/>
            <person name="Shea T."/>
            <person name="Sisk P."/>
            <person name="Stolte C."/>
            <person name="Sykes S."/>
            <person name="Wortman J."/>
            <person name="Nusbaum C."/>
            <person name="Birren B."/>
        </authorList>
    </citation>
    <scope>NUCLEOTIDE SEQUENCE [LARGE SCALE GENOMIC DNA]</scope>
    <source>
        <strain evidence="2 3">YIT 11850</strain>
    </source>
</reference>
<protein>
    <recommendedName>
        <fullName evidence="1">ESPR domain-containing protein</fullName>
    </recommendedName>
</protein>
<dbReference type="OrthoDB" id="1625705at2"/>